<dbReference type="RefSeq" id="WP_275681839.1">
    <property type="nucleotide sequence ID" value="NZ_JAJLJH010000001.1"/>
</dbReference>
<name>A0A9X2BYP7_9BURK</name>
<proteinExistence type="predicted"/>
<organism evidence="1 2">
    <name type="scientific">Scleromatobacter humisilvae</name>
    <dbReference type="NCBI Taxonomy" id="2897159"/>
    <lineage>
        <taxon>Bacteria</taxon>
        <taxon>Pseudomonadati</taxon>
        <taxon>Pseudomonadota</taxon>
        <taxon>Betaproteobacteria</taxon>
        <taxon>Burkholderiales</taxon>
        <taxon>Sphaerotilaceae</taxon>
        <taxon>Scleromatobacter</taxon>
    </lineage>
</organism>
<dbReference type="SUPFAM" id="SSF56112">
    <property type="entry name" value="Protein kinase-like (PK-like)"/>
    <property type="match status" value="1"/>
</dbReference>
<evidence type="ECO:0000313" key="1">
    <source>
        <dbReference type="EMBL" id="MCK9685848.1"/>
    </source>
</evidence>
<dbReference type="EMBL" id="JAJLJH010000001">
    <property type="protein sequence ID" value="MCK9685848.1"/>
    <property type="molecule type" value="Genomic_DNA"/>
</dbReference>
<protein>
    <submittedName>
        <fullName evidence="1">Uncharacterized protein</fullName>
    </submittedName>
</protein>
<dbReference type="Gene3D" id="3.90.1200.10">
    <property type="match status" value="1"/>
</dbReference>
<reference evidence="1" key="1">
    <citation type="submission" date="2021-11" db="EMBL/GenBank/DDBJ databases">
        <title>BS-T2-15 a new species belonging to the Comamonadaceae family isolated from the soil of a French oak forest.</title>
        <authorList>
            <person name="Mieszkin S."/>
            <person name="Alain K."/>
        </authorList>
    </citation>
    <scope>NUCLEOTIDE SEQUENCE</scope>
    <source>
        <strain evidence="1">BS-T2-15</strain>
    </source>
</reference>
<sequence>MRERVDGYLRPGRAVAFIDRLPLPKLVDDYCEKFVALDRGGQPAAFIAVSPASHPESVREAADAGRVIRERLGDALGTAVLVPWFVGELQGRSYSITPYCQPISGGRLSGRWQRLRLTRPILRWLEDVARVSMRDVADIDAEVRQPLAALADHGRSDDKVRRAARLALDELDRDAWQPRSVVAHNDLWWGNFVRRPGGDQGMVPFYVIDWAGGSVAGAPIYDLVRVADSLHLRTAHFRRALREHCAILGCRPEQSLHYLCVTFGRLLRNLGEWPEEQFVGTARSCMRYVEEALGSPASSSILEMR</sequence>
<keyword evidence="2" id="KW-1185">Reference proteome</keyword>
<gene>
    <name evidence="1" type="ORF">LPC04_09030</name>
</gene>
<dbReference type="AlphaFoldDB" id="A0A9X2BYP7"/>
<evidence type="ECO:0000313" key="2">
    <source>
        <dbReference type="Proteomes" id="UP001139353"/>
    </source>
</evidence>
<dbReference type="Proteomes" id="UP001139353">
    <property type="component" value="Unassembled WGS sequence"/>
</dbReference>
<dbReference type="InterPro" id="IPR011009">
    <property type="entry name" value="Kinase-like_dom_sf"/>
</dbReference>
<comment type="caution">
    <text evidence="1">The sequence shown here is derived from an EMBL/GenBank/DDBJ whole genome shotgun (WGS) entry which is preliminary data.</text>
</comment>
<accession>A0A9X2BYP7</accession>